<dbReference type="Proteomes" id="UP000260025">
    <property type="component" value="Unassembled WGS sequence"/>
</dbReference>
<evidence type="ECO:0000256" key="1">
    <source>
        <dbReference type="SAM" id="Phobius"/>
    </source>
</evidence>
<name>A0A3E2VZL7_CLOIN</name>
<dbReference type="OrthoDB" id="1646979at2"/>
<keyword evidence="1" id="KW-1133">Transmembrane helix</keyword>
<comment type="caution">
    <text evidence="2">The sequence shown here is derived from an EMBL/GenBank/DDBJ whole genome shotgun (WGS) entry which is preliminary data.</text>
</comment>
<evidence type="ECO:0000313" key="2">
    <source>
        <dbReference type="EMBL" id="RGC17038.1"/>
    </source>
</evidence>
<organism evidence="2 3">
    <name type="scientific">Clostridium innocuum</name>
    <dbReference type="NCBI Taxonomy" id="1522"/>
    <lineage>
        <taxon>Bacteria</taxon>
        <taxon>Bacillati</taxon>
        <taxon>Bacillota</taxon>
        <taxon>Clostridia</taxon>
        <taxon>Eubacteriales</taxon>
        <taxon>Clostridiaceae</taxon>
        <taxon>Clostridium</taxon>
    </lineage>
</organism>
<proteinExistence type="predicted"/>
<accession>A0A3E2VZL7</accession>
<feature type="transmembrane region" description="Helical" evidence="1">
    <location>
        <begin position="52"/>
        <end position="70"/>
    </location>
</feature>
<sequence>MALLMFRTFGVIIVSFIVLIMYVLHRKKNGKFIKRKAVNEEEKIKYQKWEKIINVMAVVGLLILGIFITVPCCLDIPYLLSNNLVEVTGEVTQGAMSGENSNSERRIHIRDEKTGEEHSLKYWGTGSDLGDKITVRYLPHTEYGYVVE</sequence>
<keyword evidence="1" id="KW-0472">Membrane</keyword>
<evidence type="ECO:0000313" key="3">
    <source>
        <dbReference type="Proteomes" id="UP000260025"/>
    </source>
</evidence>
<reference evidence="2 3" key="1">
    <citation type="submission" date="2018-08" db="EMBL/GenBank/DDBJ databases">
        <title>A genome reference for cultivated species of the human gut microbiota.</title>
        <authorList>
            <person name="Zou Y."/>
            <person name="Xue W."/>
            <person name="Luo G."/>
        </authorList>
    </citation>
    <scope>NUCLEOTIDE SEQUENCE [LARGE SCALE GENOMIC DNA]</scope>
    <source>
        <strain evidence="2 3">OF01-2LB</strain>
    </source>
</reference>
<keyword evidence="1" id="KW-0812">Transmembrane</keyword>
<protein>
    <recommendedName>
        <fullName evidence="4">DUF3592 domain-containing protein</fullName>
    </recommendedName>
</protein>
<feature type="transmembrane region" description="Helical" evidence="1">
    <location>
        <begin position="6"/>
        <end position="25"/>
    </location>
</feature>
<dbReference type="EMBL" id="QVEV01000006">
    <property type="protein sequence ID" value="RGC17038.1"/>
    <property type="molecule type" value="Genomic_DNA"/>
</dbReference>
<dbReference type="RefSeq" id="WP_003023134.1">
    <property type="nucleotide sequence ID" value="NZ_QVEV01000006.1"/>
</dbReference>
<dbReference type="GeneID" id="75080909"/>
<gene>
    <name evidence="2" type="ORF">DXA38_06425</name>
</gene>
<dbReference type="AlphaFoldDB" id="A0A3E2VZL7"/>
<evidence type="ECO:0008006" key="4">
    <source>
        <dbReference type="Google" id="ProtNLM"/>
    </source>
</evidence>